<reference evidence="5 6" key="1">
    <citation type="submission" date="2016-10" db="EMBL/GenBank/DDBJ databases">
        <authorList>
            <person name="de Groot N.N."/>
        </authorList>
    </citation>
    <scope>NUCLEOTIDE SEQUENCE [LARGE SCALE GENOMIC DNA]</scope>
    <source>
        <strain evidence="5 6">IPL20</strain>
    </source>
</reference>
<sequence length="396" mass="43538">MEHERFLFALVNPIFALLFAMGFAFMRHRWPQYRYLASLSLAFLCLGYAFVLHDFRILTGPGDVNVWSNLLFVAAVLLACASALQRADLPAPLWPLVVVAVTGFLPFLWYLYVQPSLTARIFILGAVFAVVTAITAIRLLRRPSQTTADKLFVVGIFLAFVVSIIRPILLLMGTLDVASAGGFPQSDYWASIRAFTPVLSFGVAVLFLTAITVDIIAHLRGQADRDFLTNLLNRRGFEAAAGEVLKRDLNDTRQPALMVADIDNFKKVNDTYGHKAGDAVIAGVAKVLAQQGRGYLAARIGGEEFALYYRDMSRAELQDIANGLRDALTSVGFSGLPDTYRVTLSMGIHVSYHRESLIDMLGRADQALYRAKHEGKDKAVITPVQLHVASRSALGA</sequence>
<evidence type="ECO:0000256" key="1">
    <source>
        <dbReference type="ARBA" id="ARBA00012528"/>
    </source>
</evidence>
<dbReference type="PANTHER" id="PTHR45138:SF9">
    <property type="entry name" value="DIGUANYLATE CYCLASE DGCM-RELATED"/>
    <property type="match status" value="1"/>
</dbReference>
<name>A0A1I7NDK1_9HYPH</name>
<evidence type="ECO:0000259" key="4">
    <source>
        <dbReference type="PROSITE" id="PS50887"/>
    </source>
</evidence>
<dbReference type="GO" id="GO:0052621">
    <property type="term" value="F:diguanylate cyclase activity"/>
    <property type="evidence" value="ECO:0007669"/>
    <property type="project" value="UniProtKB-EC"/>
</dbReference>
<keyword evidence="3" id="KW-1133">Transmembrane helix</keyword>
<proteinExistence type="predicted"/>
<dbReference type="InterPro" id="IPR000160">
    <property type="entry name" value="GGDEF_dom"/>
</dbReference>
<dbReference type="OrthoDB" id="9812260at2"/>
<dbReference type="InterPro" id="IPR050469">
    <property type="entry name" value="Diguanylate_Cyclase"/>
</dbReference>
<dbReference type="GO" id="GO:0005886">
    <property type="term" value="C:plasma membrane"/>
    <property type="evidence" value="ECO:0007669"/>
    <property type="project" value="TreeGrafter"/>
</dbReference>
<feature type="transmembrane region" description="Helical" evidence="3">
    <location>
        <begin position="118"/>
        <end position="140"/>
    </location>
</feature>
<dbReference type="STRING" id="429728.SAMN05216456_1717"/>
<dbReference type="Proteomes" id="UP000199074">
    <property type="component" value="Unassembled WGS sequence"/>
</dbReference>
<feature type="transmembrane region" description="Helical" evidence="3">
    <location>
        <begin position="91"/>
        <end position="112"/>
    </location>
</feature>
<feature type="transmembrane region" description="Helical" evidence="3">
    <location>
        <begin position="6"/>
        <end position="26"/>
    </location>
</feature>
<dbReference type="CDD" id="cd01949">
    <property type="entry name" value="GGDEF"/>
    <property type="match status" value="1"/>
</dbReference>
<dbReference type="GO" id="GO:1902201">
    <property type="term" value="P:negative regulation of bacterial-type flagellum-dependent cell motility"/>
    <property type="evidence" value="ECO:0007669"/>
    <property type="project" value="TreeGrafter"/>
</dbReference>
<keyword evidence="3" id="KW-0472">Membrane</keyword>
<evidence type="ECO:0000313" key="5">
    <source>
        <dbReference type="EMBL" id="SFV32626.1"/>
    </source>
</evidence>
<dbReference type="NCBIfam" id="TIGR00254">
    <property type="entry name" value="GGDEF"/>
    <property type="match status" value="1"/>
</dbReference>
<dbReference type="Pfam" id="PF00990">
    <property type="entry name" value="GGDEF"/>
    <property type="match status" value="1"/>
</dbReference>
<dbReference type="InterPro" id="IPR029787">
    <property type="entry name" value="Nucleotide_cyclase"/>
</dbReference>
<dbReference type="PANTHER" id="PTHR45138">
    <property type="entry name" value="REGULATORY COMPONENTS OF SENSORY TRANSDUCTION SYSTEM"/>
    <property type="match status" value="1"/>
</dbReference>
<dbReference type="InterPro" id="IPR043128">
    <property type="entry name" value="Rev_trsase/Diguanyl_cyclase"/>
</dbReference>
<protein>
    <recommendedName>
        <fullName evidence="1">diguanylate cyclase</fullName>
        <ecNumber evidence="1">2.7.7.65</ecNumber>
    </recommendedName>
</protein>
<dbReference type="SUPFAM" id="SSF55073">
    <property type="entry name" value="Nucleotide cyclase"/>
    <property type="match status" value="1"/>
</dbReference>
<evidence type="ECO:0000256" key="2">
    <source>
        <dbReference type="ARBA" id="ARBA00034247"/>
    </source>
</evidence>
<feature type="transmembrane region" description="Helical" evidence="3">
    <location>
        <begin position="33"/>
        <end position="52"/>
    </location>
</feature>
<dbReference type="GO" id="GO:0043709">
    <property type="term" value="P:cell adhesion involved in single-species biofilm formation"/>
    <property type="evidence" value="ECO:0007669"/>
    <property type="project" value="TreeGrafter"/>
</dbReference>
<organism evidence="5 6">
    <name type="scientific">Devosia crocina</name>
    <dbReference type="NCBI Taxonomy" id="429728"/>
    <lineage>
        <taxon>Bacteria</taxon>
        <taxon>Pseudomonadati</taxon>
        <taxon>Pseudomonadota</taxon>
        <taxon>Alphaproteobacteria</taxon>
        <taxon>Hyphomicrobiales</taxon>
        <taxon>Devosiaceae</taxon>
        <taxon>Devosia</taxon>
    </lineage>
</organism>
<dbReference type="EMBL" id="FPCK01000001">
    <property type="protein sequence ID" value="SFV32626.1"/>
    <property type="molecule type" value="Genomic_DNA"/>
</dbReference>
<dbReference type="SMART" id="SM00267">
    <property type="entry name" value="GGDEF"/>
    <property type="match status" value="1"/>
</dbReference>
<dbReference type="RefSeq" id="WP_092423290.1">
    <property type="nucleotide sequence ID" value="NZ_FPCK01000001.1"/>
</dbReference>
<dbReference type="PROSITE" id="PS50887">
    <property type="entry name" value="GGDEF"/>
    <property type="match status" value="1"/>
</dbReference>
<dbReference type="AlphaFoldDB" id="A0A1I7NDK1"/>
<evidence type="ECO:0000313" key="6">
    <source>
        <dbReference type="Proteomes" id="UP000199074"/>
    </source>
</evidence>
<accession>A0A1I7NDK1</accession>
<dbReference type="EC" id="2.7.7.65" evidence="1"/>
<gene>
    <name evidence="5" type="ORF">SAMN05216456_1717</name>
</gene>
<feature type="transmembrane region" description="Helical" evidence="3">
    <location>
        <begin position="64"/>
        <end position="84"/>
    </location>
</feature>
<keyword evidence="6" id="KW-1185">Reference proteome</keyword>
<keyword evidence="3" id="KW-0812">Transmembrane</keyword>
<comment type="catalytic activity">
    <reaction evidence="2">
        <text>2 GTP = 3',3'-c-di-GMP + 2 diphosphate</text>
        <dbReference type="Rhea" id="RHEA:24898"/>
        <dbReference type="ChEBI" id="CHEBI:33019"/>
        <dbReference type="ChEBI" id="CHEBI:37565"/>
        <dbReference type="ChEBI" id="CHEBI:58805"/>
        <dbReference type="EC" id="2.7.7.65"/>
    </reaction>
</comment>
<dbReference type="Gene3D" id="3.30.70.270">
    <property type="match status" value="1"/>
</dbReference>
<feature type="domain" description="GGDEF" evidence="4">
    <location>
        <begin position="253"/>
        <end position="384"/>
    </location>
</feature>
<feature type="transmembrane region" description="Helical" evidence="3">
    <location>
        <begin position="152"/>
        <end position="175"/>
    </location>
</feature>
<feature type="transmembrane region" description="Helical" evidence="3">
    <location>
        <begin position="195"/>
        <end position="217"/>
    </location>
</feature>
<evidence type="ECO:0000256" key="3">
    <source>
        <dbReference type="SAM" id="Phobius"/>
    </source>
</evidence>